<dbReference type="SUPFAM" id="SSF53850">
    <property type="entry name" value="Periplasmic binding protein-like II"/>
    <property type="match status" value="1"/>
</dbReference>
<proteinExistence type="predicted"/>
<dbReference type="RefSeq" id="WP_220109906.1">
    <property type="nucleotide sequence ID" value="NZ_JAHZST010000007.1"/>
</dbReference>
<dbReference type="Proteomes" id="UP001195963">
    <property type="component" value="Unassembled WGS sequence"/>
</dbReference>
<dbReference type="Pfam" id="PF12974">
    <property type="entry name" value="Phosphonate-bd"/>
    <property type="match status" value="1"/>
</dbReference>
<dbReference type="EMBL" id="JAHZST010000007">
    <property type="protein sequence ID" value="MBW8184386.1"/>
    <property type="molecule type" value="Genomic_DNA"/>
</dbReference>
<accession>A0ABS7E3X6</accession>
<sequence length="267" mass="29981">MNKLTLTSCMAGNADPFVKKLTEYLATKLQLPISSALDISWQEREQKFDNGEIQICWICGLPYAWKVDSVGSEIELLATPVLKASRYQNKAVYYSDIMVPTQSHIQTFDDLQGASWAYNEPNSHSGSYLMRSHLAAQGLDSRYLGRVIESGAHQESIKMLLNGDVDASAIDSWVFELELANNPSLATKLRVIETLGPSGFPPFIISKRVPEYLRQALRSTMLAMNKDPLGREILDSVKISHFTQNGDKDYDSIREMAKLAQQVEWSQ</sequence>
<keyword evidence="2" id="KW-1185">Reference proteome</keyword>
<gene>
    <name evidence="1" type="ORF">K0625_11940</name>
</gene>
<comment type="caution">
    <text evidence="1">The sequence shown here is derived from an EMBL/GenBank/DDBJ whole genome shotgun (WGS) entry which is preliminary data.</text>
</comment>
<reference evidence="1 2" key="1">
    <citation type="submission" date="2021-07" db="EMBL/GenBank/DDBJ databases">
        <title>Shewanella sp. nov, isolated from SCS.</title>
        <authorList>
            <person name="Cao W.R."/>
        </authorList>
    </citation>
    <scope>NUCLEOTIDE SEQUENCE [LARGE SCALE GENOMIC DNA]</scope>
    <source>
        <strain evidence="1 2">NR704-98</strain>
    </source>
</reference>
<dbReference type="Gene3D" id="3.40.190.10">
    <property type="entry name" value="Periplasmic binding protein-like II"/>
    <property type="match status" value="2"/>
</dbReference>
<dbReference type="PANTHER" id="PTHR35841:SF1">
    <property type="entry name" value="PHOSPHONATES-BINDING PERIPLASMIC PROTEIN"/>
    <property type="match status" value="1"/>
</dbReference>
<dbReference type="PANTHER" id="PTHR35841">
    <property type="entry name" value="PHOSPHONATES-BINDING PERIPLASMIC PROTEIN"/>
    <property type="match status" value="1"/>
</dbReference>
<protein>
    <submittedName>
        <fullName evidence="1">PhnD/SsuA/transferrin family substrate-binding protein</fullName>
    </submittedName>
</protein>
<organism evidence="1 2">
    <name type="scientific">Shewanella nanhaiensis</name>
    <dbReference type="NCBI Taxonomy" id="2864872"/>
    <lineage>
        <taxon>Bacteria</taxon>
        <taxon>Pseudomonadati</taxon>
        <taxon>Pseudomonadota</taxon>
        <taxon>Gammaproteobacteria</taxon>
        <taxon>Alteromonadales</taxon>
        <taxon>Shewanellaceae</taxon>
        <taxon>Shewanella</taxon>
    </lineage>
</organism>
<name>A0ABS7E3X6_9GAMM</name>
<evidence type="ECO:0000313" key="2">
    <source>
        <dbReference type="Proteomes" id="UP001195963"/>
    </source>
</evidence>
<evidence type="ECO:0000313" key="1">
    <source>
        <dbReference type="EMBL" id="MBW8184386.1"/>
    </source>
</evidence>